<feature type="compositionally biased region" description="Acidic residues" evidence="1">
    <location>
        <begin position="255"/>
        <end position="277"/>
    </location>
</feature>
<feature type="compositionally biased region" description="Basic and acidic residues" evidence="1">
    <location>
        <begin position="278"/>
        <end position="312"/>
    </location>
</feature>
<feature type="compositionally biased region" description="Basic and acidic residues" evidence="1">
    <location>
        <begin position="91"/>
        <end position="104"/>
    </location>
</feature>
<name>A0AAD9GCY1_BABDI</name>
<gene>
    <name evidence="2" type="ORF">X943_001373</name>
</gene>
<reference evidence="2" key="1">
    <citation type="journal article" date="2014" name="Nucleic Acids Res.">
        <title>The evolutionary dynamics of variant antigen genes in Babesia reveal a history of genomic innovation underlying host-parasite interaction.</title>
        <authorList>
            <person name="Jackson A.P."/>
            <person name="Otto T.D."/>
            <person name="Darby A."/>
            <person name="Ramaprasad A."/>
            <person name="Xia D."/>
            <person name="Echaide I.E."/>
            <person name="Farber M."/>
            <person name="Gahlot S."/>
            <person name="Gamble J."/>
            <person name="Gupta D."/>
            <person name="Gupta Y."/>
            <person name="Jackson L."/>
            <person name="Malandrin L."/>
            <person name="Malas T.B."/>
            <person name="Moussa E."/>
            <person name="Nair M."/>
            <person name="Reid A.J."/>
            <person name="Sanders M."/>
            <person name="Sharma J."/>
            <person name="Tracey A."/>
            <person name="Quail M.A."/>
            <person name="Weir W."/>
            <person name="Wastling J.M."/>
            <person name="Hall N."/>
            <person name="Willadsen P."/>
            <person name="Lingelbach K."/>
            <person name="Shiels B."/>
            <person name="Tait A."/>
            <person name="Berriman M."/>
            <person name="Allred D.R."/>
            <person name="Pain A."/>
        </authorList>
    </citation>
    <scope>NUCLEOTIDE SEQUENCE</scope>
    <source>
        <strain evidence="2">1802A</strain>
    </source>
</reference>
<feature type="compositionally biased region" description="Polar residues" evidence="1">
    <location>
        <begin position="546"/>
        <end position="568"/>
    </location>
</feature>
<comment type="caution">
    <text evidence="2">The sequence shown here is derived from an EMBL/GenBank/DDBJ whole genome shotgun (WGS) entry which is preliminary data.</text>
</comment>
<feature type="region of interest" description="Disordered" evidence="1">
    <location>
        <begin position="210"/>
        <end position="647"/>
    </location>
</feature>
<protein>
    <submittedName>
        <fullName evidence="2">Uncharacterized protein</fullName>
    </submittedName>
</protein>
<feature type="compositionally biased region" description="Basic and acidic residues" evidence="1">
    <location>
        <begin position="501"/>
        <end position="514"/>
    </location>
</feature>
<sequence>MFSILIPCCVGQTMDTLFSNLLMILAVYAISVDYVDSYAGDIAVSQGALLYPSFGLIDEFQVSLIYLVTILAQSKHHRHEEHHHHKRNKHHNSDHAGGEVEKAISKHGSHRGRGHHDHERHHGKHAGSHHTPSFCSTHRCLVGQKASFLNESSSFPMPLSFLTADIPDFLGSKSVLYNPAGWFICSCIMSYICVVVHKDQKNDQPVSIEHADATKDGKSKAIVDDAADGKSPTKMEEESESETKKNTQPNKDASEMDEENDEYDDEYDDYNYDDFEDDTHAPQHDVNDEKSQNARGKHSDDYLKPSIKEAVDVSKAGLPEGDSKETGSPEDSKDNDVAVSAAVEATPNPSDLSSSSSAAVVEPKEDGASSMDKEDSNLSTPETLKINEQVSVENVTPVNNVDKTVSGPDALNEPLPVVESEAKVEAIKPVEPKYTEGNGNIEASKDNIKETTLEDPKEVAKSEASAELGESKSAGISEDAVENDEDSAADDEEDEEMLDEDGSHNIKKDDEAIKDATTAPIKNAAESNHAVDATTESASKEDDVETSTNSQVSDHQSTKTEPSSINVESTDNSTSKSKSDSSSSAAMQEKEGTKGTEKDGLKESEGKQDQNTDEKSSQNDRKVEETTSTPPSASIKEAEPIATPTVDGKAVAVVTAKPLVDESAVPACALGDSDAGAAEAYDEQGEVQGKKSTNTESTETDDNAAREKTENDAAENQEDAEHDDEDEEDDELYDE</sequence>
<feature type="compositionally biased region" description="Polar residues" evidence="1">
    <location>
        <begin position="377"/>
        <end position="403"/>
    </location>
</feature>
<evidence type="ECO:0000256" key="1">
    <source>
        <dbReference type="SAM" id="MobiDB-lite"/>
    </source>
</evidence>
<feature type="compositionally biased region" description="Basic and acidic residues" evidence="1">
    <location>
        <begin position="420"/>
        <end position="434"/>
    </location>
</feature>
<dbReference type="AlphaFoldDB" id="A0AAD9GCY1"/>
<dbReference type="Proteomes" id="UP001195914">
    <property type="component" value="Unassembled WGS sequence"/>
</dbReference>
<feature type="compositionally biased region" description="Acidic residues" evidence="1">
    <location>
        <begin position="479"/>
        <end position="500"/>
    </location>
</feature>
<feature type="region of interest" description="Disordered" evidence="1">
    <location>
        <begin position="77"/>
        <end position="132"/>
    </location>
</feature>
<keyword evidence="3" id="KW-1185">Reference proteome</keyword>
<organism evidence="2 3">
    <name type="scientific">Babesia divergens</name>
    <dbReference type="NCBI Taxonomy" id="32595"/>
    <lineage>
        <taxon>Eukaryota</taxon>
        <taxon>Sar</taxon>
        <taxon>Alveolata</taxon>
        <taxon>Apicomplexa</taxon>
        <taxon>Aconoidasida</taxon>
        <taxon>Piroplasmida</taxon>
        <taxon>Babesiidae</taxon>
        <taxon>Babesia</taxon>
    </lineage>
</organism>
<reference evidence="2" key="2">
    <citation type="submission" date="2021-05" db="EMBL/GenBank/DDBJ databases">
        <authorList>
            <person name="Pain A."/>
        </authorList>
    </citation>
    <scope>NUCLEOTIDE SEQUENCE</scope>
    <source>
        <strain evidence="2">1802A</strain>
    </source>
</reference>
<evidence type="ECO:0000313" key="2">
    <source>
        <dbReference type="EMBL" id="KAK1936092.1"/>
    </source>
</evidence>
<feature type="compositionally biased region" description="Basic and acidic residues" evidence="1">
    <location>
        <begin position="210"/>
        <end position="245"/>
    </location>
</feature>
<feature type="compositionally biased region" description="Low complexity" evidence="1">
    <location>
        <begin position="569"/>
        <end position="584"/>
    </location>
</feature>
<accession>A0AAD9GCY1</accession>
<dbReference type="EMBL" id="JAHBMH010000044">
    <property type="protein sequence ID" value="KAK1936092.1"/>
    <property type="molecule type" value="Genomic_DNA"/>
</dbReference>
<feature type="compositionally biased region" description="Acidic residues" evidence="1">
    <location>
        <begin position="712"/>
        <end position="735"/>
    </location>
</feature>
<proteinExistence type="predicted"/>
<feature type="compositionally biased region" description="Basic and acidic residues" evidence="1">
    <location>
        <begin position="443"/>
        <end position="461"/>
    </location>
</feature>
<feature type="region of interest" description="Disordered" evidence="1">
    <location>
        <begin position="676"/>
        <end position="735"/>
    </location>
</feature>
<feature type="compositionally biased region" description="Basic and acidic residues" evidence="1">
    <location>
        <begin position="362"/>
        <end position="376"/>
    </location>
</feature>
<feature type="compositionally biased region" description="Basic residues" evidence="1">
    <location>
        <begin position="77"/>
        <end position="90"/>
    </location>
</feature>
<evidence type="ECO:0000313" key="3">
    <source>
        <dbReference type="Proteomes" id="UP001195914"/>
    </source>
</evidence>
<feature type="compositionally biased region" description="Basic residues" evidence="1">
    <location>
        <begin position="105"/>
        <end position="128"/>
    </location>
</feature>
<feature type="compositionally biased region" description="Basic and acidic residues" evidence="1">
    <location>
        <begin position="321"/>
        <end position="336"/>
    </location>
</feature>
<feature type="compositionally biased region" description="Basic and acidic residues" evidence="1">
    <location>
        <begin position="588"/>
        <end position="625"/>
    </location>
</feature>